<dbReference type="VEuPathDB" id="TriTrypDB:TM35_000212060"/>
<feature type="region of interest" description="Disordered" evidence="1">
    <location>
        <begin position="251"/>
        <end position="284"/>
    </location>
</feature>
<dbReference type="GeneID" id="39986836"/>
<dbReference type="RefSeq" id="XP_028881666.1">
    <property type="nucleotide sequence ID" value="XM_029027056.1"/>
</dbReference>
<name>A0A1X0NU23_9TRYP</name>
<gene>
    <name evidence="2" type="ORF">TM35_000212060</name>
</gene>
<accession>A0A1X0NU23</accession>
<sequence>MGTAISLAGDASRASNGRAASVECVSRVSPLLPEKPNNMNGYVSQRAQSAAPRPLMNFATERISSSAPNSAISRHSKESCSINGLSGSIVSNGSFSGLESGQEVRTSPEKFSSLIRQANTSVGLLTVSPINPSLSPEDMVTIEGTNISIKDSQGLLGKKSSDLTLYQADLPDITSPSLVVNKDVNSGSFSIPPVSSPIRNNTENDASPVAPFLTELNISNFPKRKNDSNSLLSSAFPRYFSVPCRTCPSWLDDDNSDSITPQSGLNSRERGISDGNGGGNGDRSKVFSRMVSLRLPNITSGLVEDETNNKQSPFLTPQAPPTRRSEWNHSRVIRSPQAGDLRTSVISTRGKRVQRLGKRKGLNVLSASDGAIHSPYLMREVLIQPKGNDSVLQDSLTPENCLSPLGDEKQTMSLATIQIAQPDGEEDVKRENDSFSSALRRSRARIVSFDKVAIFSDVEQEEYKEEEQQQQQQQQGQGQRQEEIRATEEEEPHMVDETMKEEEVEEIRSKNFITSSFELCKFIPLPGSSSSNRTGVASPTFENPTSQISTVLSQSDVMETSCHYTASPLTSSPRHLIVPLVERPQRENLAHRRTFRPRPVLMGTQSFLKKP</sequence>
<feature type="compositionally biased region" description="Polar residues" evidence="1">
    <location>
        <begin position="257"/>
        <end position="266"/>
    </location>
</feature>
<dbReference type="EMBL" id="NBCO01000021">
    <property type="protein sequence ID" value="ORC87600.1"/>
    <property type="molecule type" value="Genomic_DNA"/>
</dbReference>
<reference evidence="2 3" key="1">
    <citation type="submission" date="2017-03" db="EMBL/GenBank/DDBJ databases">
        <title>An alternative strategy for trypanosome survival in the mammalian bloodstream revealed through genome and transcriptome analysis of the ubiquitous bovine parasite Trypanosoma (Megatrypanum) theileri.</title>
        <authorList>
            <person name="Kelly S."/>
            <person name="Ivens A."/>
            <person name="Mott A."/>
            <person name="O'Neill E."/>
            <person name="Emms D."/>
            <person name="Macleod O."/>
            <person name="Voorheis P."/>
            <person name="Matthews J."/>
            <person name="Matthews K."/>
            <person name="Carrington M."/>
        </authorList>
    </citation>
    <scope>NUCLEOTIDE SEQUENCE [LARGE SCALE GENOMIC DNA]</scope>
    <source>
        <strain evidence="2">Edinburgh</strain>
    </source>
</reference>
<keyword evidence="3" id="KW-1185">Reference proteome</keyword>
<feature type="compositionally biased region" description="Basic and acidic residues" evidence="1">
    <location>
        <begin position="480"/>
        <end position="498"/>
    </location>
</feature>
<protein>
    <submittedName>
        <fullName evidence="2">Uncharacterized protein</fullName>
    </submittedName>
</protein>
<evidence type="ECO:0000313" key="2">
    <source>
        <dbReference type="EMBL" id="ORC87600.1"/>
    </source>
</evidence>
<dbReference type="AlphaFoldDB" id="A0A1X0NU23"/>
<dbReference type="Proteomes" id="UP000192257">
    <property type="component" value="Unassembled WGS sequence"/>
</dbReference>
<feature type="region of interest" description="Disordered" evidence="1">
    <location>
        <begin position="463"/>
        <end position="502"/>
    </location>
</feature>
<proteinExistence type="predicted"/>
<comment type="caution">
    <text evidence="2">The sequence shown here is derived from an EMBL/GenBank/DDBJ whole genome shotgun (WGS) entry which is preliminary data.</text>
</comment>
<feature type="region of interest" description="Disordered" evidence="1">
    <location>
        <begin position="304"/>
        <end position="338"/>
    </location>
</feature>
<evidence type="ECO:0000313" key="3">
    <source>
        <dbReference type="Proteomes" id="UP000192257"/>
    </source>
</evidence>
<feature type="compositionally biased region" description="Low complexity" evidence="1">
    <location>
        <begin position="469"/>
        <end position="479"/>
    </location>
</feature>
<organism evidence="2 3">
    <name type="scientific">Trypanosoma theileri</name>
    <dbReference type="NCBI Taxonomy" id="67003"/>
    <lineage>
        <taxon>Eukaryota</taxon>
        <taxon>Discoba</taxon>
        <taxon>Euglenozoa</taxon>
        <taxon>Kinetoplastea</taxon>
        <taxon>Metakinetoplastina</taxon>
        <taxon>Trypanosomatida</taxon>
        <taxon>Trypanosomatidae</taxon>
        <taxon>Trypanosoma</taxon>
    </lineage>
</organism>
<evidence type="ECO:0000256" key="1">
    <source>
        <dbReference type="SAM" id="MobiDB-lite"/>
    </source>
</evidence>